<keyword evidence="6" id="KW-1185">Reference proteome</keyword>
<dbReference type="InterPro" id="IPR019316">
    <property type="entry name" value="G8_domain"/>
</dbReference>
<feature type="domain" description="G8" evidence="4">
    <location>
        <begin position="35"/>
        <end position="152"/>
    </location>
</feature>
<dbReference type="EMBL" id="QWKY01000001">
    <property type="protein sequence ID" value="RIH81045.1"/>
    <property type="molecule type" value="Genomic_DNA"/>
</dbReference>
<evidence type="ECO:0000313" key="5">
    <source>
        <dbReference type="EMBL" id="RIH81045.1"/>
    </source>
</evidence>
<dbReference type="PROSITE" id="PS51257">
    <property type="entry name" value="PROKAR_LIPOPROTEIN"/>
    <property type="match status" value="1"/>
</dbReference>
<gene>
    <name evidence="5" type="ORF">Mhypo_00086</name>
</gene>
<dbReference type="Proteomes" id="UP000265443">
    <property type="component" value="Unassembled WGS sequence"/>
</dbReference>
<dbReference type="InterPro" id="IPR055401">
    <property type="entry name" value="CEMIP_beta-hel_dom"/>
</dbReference>
<dbReference type="Pfam" id="PF10162">
    <property type="entry name" value="G8"/>
    <property type="match status" value="1"/>
</dbReference>
<sequence>MKHWLWLTILLSATACSPQDEGANPTRSGLWSDPKIWPAGQVPREGEVVNIPADLAVTLDVNPPALKGLNVYGILRFDNKDLQLSADWIMVHGKLEIGTPSQPFRNRAVLTLTGNNPNENIMGMGSKVIGVMKGGVLDLHGEPRNGWTKLSESVAAGSNGITVLDPSGWRVGDRIVLASTDFNPEQAEVRTITAIAGNTITLDSALRYPHFGEITYGVDQRGEVGLLSRNITIQGDEASSQSGFGGHIMSMQGGTLRVSGVELLRMGQRNTLARYPIHWHLMGDAPGQYLKQSSIHQSFNRCVTIHGTSRVEVVGNVAYNTVGHCYFLEDAAESKNLLENNLGILTRRPNSQQGERPIIPTDINPATFWISHPDNIVRNNVAAGSHHTGFWYALPENPTGPSATTTIWPRRTPLGEFSGNVAHSNWDGLMVDRGPNKNTLESEPTYYNPRTNPADGQNQYDDVKNPPVLAEFKNFTAYKNRGNAAWLRGIHHKLTGAKLADNAIGVTFASSESTLEDSLIVGDSANRGFAESWEFRGVDGRSLPRPWAASNGGPIQDNFPIRGFEFYDGKIGFRNVQFVNFQPLQIQNAQGGQTATREAAAMSYLRFTAFAIDSRNFAQGASFDNAKPVYLPPRPEPTPDEVAKDDNADGYRGGVFVDVDGSVSGSPGRAIVFNNPFLLDTNCTLRAEWNAGICNYSYGRLYIYNESGGNIAPVSLTRNDGSNPVFRMWGTPRGGDNLQFGASVIKGRSYTLGVTGAVPDKLKLRFDDSAPGDFITLAIPYAGEPFIYRDYWIDNRNKLARAASRAEFDASPGDRYWSEGGSVFVKLVVRNQPGRDWAVLDICRNDLCK</sequence>
<evidence type="ECO:0000256" key="2">
    <source>
        <dbReference type="ARBA" id="ARBA00023180"/>
    </source>
</evidence>
<evidence type="ECO:0000259" key="4">
    <source>
        <dbReference type="PROSITE" id="PS51484"/>
    </source>
</evidence>
<feature type="region of interest" description="Disordered" evidence="3">
    <location>
        <begin position="439"/>
        <end position="459"/>
    </location>
</feature>
<dbReference type="RefSeq" id="WP_119339388.1">
    <property type="nucleotide sequence ID" value="NZ_QWKY01000001.1"/>
</dbReference>
<name>A0ABX9MRB2_9DEIN</name>
<feature type="compositionally biased region" description="Polar residues" evidence="3">
    <location>
        <begin position="448"/>
        <end position="459"/>
    </location>
</feature>
<reference evidence="5 6" key="1">
    <citation type="submission" date="2018-08" db="EMBL/GenBank/DDBJ databases">
        <title>Meiothermus hypogaeus DSM 23238 genome sequencing project.</title>
        <authorList>
            <person name="Da Costa M.S."/>
            <person name="Albuquerque L."/>
            <person name="Raposo P."/>
            <person name="Froufe H.J.C."/>
            <person name="Barroso C.S."/>
            <person name="Egas C."/>
        </authorList>
    </citation>
    <scope>NUCLEOTIDE SEQUENCE [LARGE SCALE GENOMIC DNA]</scope>
    <source>
        <strain evidence="5 6">DSM 23238</strain>
    </source>
</reference>
<keyword evidence="1" id="KW-0732">Signal</keyword>
<dbReference type="PANTHER" id="PTHR46769:SF2">
    <property type="entry name" value="FIBROCYSTIN-L ISOFORM 2 PRECURSOR-RELATED"/>
    <property type="match status" value="1"/>
</dbReference>
<evidence type="ECO:0000313" key="6">
    <source>
        <dbReference type="Proteomes" id="UP000265443"/>
    </source>
</evidence>
<dbReference type="InterPro" id="IPR052387">
    <property type="entry name" value="Fibrocystin"/>
</dbReference>
<dbReference type="SMART" id="SM01225">
    <property type="entry name" value="G8"/>
    <property type="match status" value="1"/>
</dbReference>
<evidence type="ECO:0000256" key="1">
    <source>
        <dbReference type="ARBA" id="ARBA00022729"/>
    </source>
</evidence>
<dbReference type="PROSITE" id="PS51484">
    <property type="entry name" value="G8"/>
    <property type="match status" value="1"/>
</dbReference>
<comment type="caution">
    <text evidence="5">The sequence shown here is derived from an EMBL/GenBank/DDBJ whole genome shotgun (WGS) entry which is preliminary data.</text>
</comment>
<dbReference type="Pfam" id="PF24606">
    <property type="entry name" value="CEMIP_beta-hel"/>
    <property type="match status" value="1"/>
</dbReference>
<organism evidence="5 6">
    <name type="scientific">Meiothermus hypogaeus</name>
    <dbReference type="NCBI Taxonomy" id="884155"/>
    <lineage>
        <taxon>Bacteria</taxon>
        <taxon>Thermotogati</taxon>
        <taxon>Deinococcota</taxon>
        <taxon>Deinococci</taxon>
        <taxon>Thermales</taxon>
        <taxon>Thermaceae</taxon>
        <taxon>Meiothermus</taxon>
    </lineage>
</organism>
<protein>
    <submittedName>
        <fullName evidence="5">G8 domain protein</fullName>
    </submittedName>
</protein>
<keyword evidence="2" id="KW-0325">Glycoprotein</keyword>
<proteinExistence type="predicted"/>
<evidence type="ECO:0000256" key="3">
    <source>
        <dbReference type="SAM" id="MobiDB-lite"/>
    </source>
</evidence>
<dbReference type="Gene3D" id="2.160.20.10">
    <property type="entry name" value="Single-stranded right-handed beta-helix, Pectin lyase-like"/>
    <property type="match status" value="1"/>
</dbReference>
<dbReference type="PANTHER" id="PTHR46769">
    <property type="entry name" value="POLYCYSTIC KIDNEY AND HEPATIC DISEASE 1 (AUTOSOMAL RECESSIVE)-LIKE 1"/>
    <property type="match status" value="1"/>
</dbReference>
<accession>A0ABX9MRB2</accession>
<dbReference type="InterPro" id="IPR012334">
    <property type="entry name" value="Pectin_lyas_fold"/>
</dbReference>